<feature type="transmembrane region" description="Helical" evidence="1">
    <location>
        <begin position="34"/>
        <end position="54"/>
    </location>
</feature>
<accession>A0A6V7V279</accession>
<reference evidence="2 3" key="1">
    <citation type="submission" date="2020-08" db="EMBL/GenBank/DDBJ databases">
        <authorList>
            <person name="Koutsovoulos G."/>
            <person name="Danchin GJ E."/>
        </authorList>
    </citation>
    <scope>NUCLEOTIDE SEQUENCE [LARGE SCALE GENOMIC DNA]</scope>
</reference>
<dbReference type="EMBL" id="CAJEWN010000138">
    <property type="protein sequence ID" value="CAD2168281.1"/>
    <property type="molecule type" value="Genomic_DNA"/>
</dbReference>
<feature type="transmembrane region" description="Helical" evidence="1">
    <location>
        <begin position="154"/>
        <end position="173"/>
    </location>
</feature>
<sequence length="208" mass="24538">MEMKFLDYLSSLVKQFMDCKEEFNCMEKEKLDQIFESFSNLFLMSVLMLNFISLGSCFNFYNILLGFIFSVILIWLIIYQLNFKFTNGIALKMGNNDRIQLIVLTANIVARKARNDFYFVAYCVKYLFFGNLTKSSINQKLNVSRGYKKRRVKVLILLFPIFFGTWEEVMARVTRNLDPNPDLSKFESKIRLFLSPENPTRKLIIKVQ</sequence>
<evidence type="ECO:0000313" key="3">
    <source>
        <dbReference type="Proteomes" id="UP000580250"/>
    </source>
</evidence>
<gene>
    <name evidence="2" type="ORF">MENT_LOCUS19634</name>
</gene>
<keyword evidence="1" id="KW-0812">Transmembrane</keyword>
<protein>
    <submittedName>
        <fullName evidence="2">Uncharacterized protein</fullName>
    </submittedName>
</protein>
<dbReference type="AlphaFoldDB" id="A0A6V7V279"/>
<keyword evidence="1" id="KW-0472">Membrane</keyword>
<comment type="caution">
    <text evidence="2">The sequence shown here is derived from an EMBL/GenBank/DDBJ whole genome shotgun (WGS) entry which is preliminary data.</text>
</comment>
<name>A0A6V7V279_MELEN</name>
<feature type="transmembrane region" description="Helical" evidence="1">
    <location>
        <begin position="60"/>
        <end position="79"/>
    </location>
</feature>
<evidence type="ECO:0000256" key="1">
    <source>
        <dbReference type="SAM" id="Phobius"/>
    </source>
</evidence>
<evidence type="ECO:0000313" key="2">
    <source>
        <dbReference type="EMBL" id="CAD2168281.1"/>
    </source>
</evidence>
<keyword evidence="1" id="KW-1133">Transmembrane helix</keyword>
<dbReference type="Proteomes" id="UP000580250">
    <property type="component" value="Unassembled WGS sequence"/>
</dbReference>
<proteinExistence type="predicted"/>
<organism evidence="2 3">
    <name type="scientific">Meloidogyne enterolobii</name>
    <name type="common">Root-knot nematode worm</name>
    <name type="synonym">Meloidogyne mayaguensis</name>
    <dbReference type="NCBI Taxonomy" id="390850"/>
    <lineage>
        <taxon>Eukaryota</taxon>
        <taxon>Metazoa</taxon>
        <taxon>Ecdysozoa</taxon>
        <taxon>Nematoda</taxon>
        <taxon>Chromadorea</taxon>
        <taxon>Rhabditida</taxon>
        <taxon>Tylenchina</taxon>
        <taxon>Tylenchomorpha</taxon>
        <taxon>Tylenchoidea</taxon>
        <taxon>Meloidogynidae</taxon>
        <taxon>Meloidogyninae</taxon>
        <taxon>Meloidogyne</taxon>
    </lineage>
</organism>